<dbReference type="InterPro" id="IPR003033">
    <property type="entry name" value="SCP2_sterol-bd_dom"/>
</dbReference>
<organism evidence="3 5">
    <name type="scientific">Auxenochlorella protothecoides</name>
    <name type="common">Green microalga</name>
    <name type="synonym">Chlorella protothecoides</name>
    <dbReference type="NCBI Taxonomy" id="3075"/>
    <lineage>
        <taxon>Eukaryota</taxon>
        <taxon>Viridiplantae</taxon>
        <taxon>Chlorophyta</taxon>
        <taxon>core chlorophytes</taxon>
        <taxon>Trebouxiophyceae</taxon>
        <taxon>Chlorellales</taxon>
        <taxon>Chlorellaceae</taxon>
        <taxon>Auxenochlorella</taxon>
    </lineage>
</organism>
<evidence type="ECO:0000313" key="4">
    <source>
        <dbReference type="EMBL" id="RMZ54920.1"/>
    </source>
</evidence>
<dbReference type="OrthoDB" id="3592703at2759"/>
<reference evidence="4" key="4">
    <citation type="submission" date="2018-10" db="EMBL/GenBank/DDBJ databases">
        <authorList>
            <person name="Hovde B."/>
            <person name="Zhang X."/>
        </authorList>
    </citation>
    <scope>NUCLEOTIDE SEQUENCE [LARGE SCALE GENOMIC DNA]</scope>
    <source>
        <strain evidence="4">UTEX 25</strain>
    </source>
</reference>
<dbReference type="PANTHER" id="PTHR10094:SF25">
    <property type="entry name" value="SCP2 STEROL-BINDING DOMAIN-CONTAINING PROTEIN 1"/>
    <property type="match status" value="1"/>
</dbReference>
<reference evidence="2" key="2">
    <citation type="submission" date="2015-08" db="EMBL/GenBank/DDBJ databases">
        <authorList>
            <person name="Babu N.S."/>
            <person name="Beckwith C.J."/>
            <person name="Beseler K.G."/>
            <person name="Brison A."/>
            <person name="Carone J.V."/>
            <person name="Caskin T.P."/>
            <person name="Diamond M."/>
            <person name="Durham M.E."/>
            <person name="Foxe J.M."/>
            <person name="Go M."/>
            <person name="Henderson B.A."/>
            <person name="Jones I.B."/>
            <person name="McGettigan J.A."/>
            <person name="Micheletti S.J."/>
            <person name="Nasrallah M.E."/>
            <person name="Ortiz D."/>
            <person name="Piller C.R."/>
            <person name="Privatt S.R."/>
            <person name="Schneider S.L."/>
            <person name="Sharp S."/>
            <person name="Smith T.C."/>
            <person name="Stanton J.D."/>
            <person name="Ullery H.E."/>
            <person name="Wilson R.J."/>
            <person name="Serrano M.G."/>
            <person name="Buck G."/>
            <person name="Lee V."/>
            <person name="Wang Y."/>
            <person name="Carvalho R."/>
            <person name="Voegtly L."/>
            <person name="Shi R."/>
            <person name="Duckworth R."/>
            <person name="Johnson A."/>
            <person name="Loviza R."/>
            <person name="Walstead R."/>
            <person name="Shah Z."/>
            <person name="Kiflezghi M."/>
            <person name="Wade K."/>
            <person name="Ball S.L."/>
            <person name="Bradley K.W."/>
            <person name="Asai D.J."/>
            <person name="Bowman C.A."/>
            <person name="Russell D.A."/>
            <person name="Pope W.H."/>
            <person name="Jacobs-Sera D."/>
            <person name="Hendrix R.W."/>
            <person name="Hatfull G.F."/>
        </authorList>
    </citation>
    <scope>NUCLEOTIDE SEQUENCE</scope>
</reference>
<feature type="domain" description="SCP2" evidence="1">
    <location>
        <begin position="17"/>
        <end position="111"/>
    </location>
</feature>
<evidence type="ECO:0000313" key="6">
    <source>
        <dbReference type="Proteomes" id="UP000279271"/>
    </source>
</evidence>
<dbReference type="SUPFAM" id="SSF55718">
    <property type="entry name" value="SCP-like"/>
    <property type="match status" value="1"/>
</dbReference>
<dbReference type="PANTHER" id="PTHR10094">
    <property type="entry name" value="STEROL CARRIER PROTEIN 2 SCP-2 FAMILY PROTEIN"/>
    <property type="match status" value="1"/>
</dbReference>
<dbReference type="STRING" id="3075.A0A087STG8"/>
<dbReference type="GO" id="GO:0005829">
    <property type="term" value="C:cytosol"/>
    <property type="evidence" value="ECO:0007669"/>
    <property type="project" value="TreeGrafter"/>
</dbReference>
<dbReference type="GeneID" id="23617932"/>
<dbReference type="Proteomes" id="UP000028924">
    <property type="component" value="Unassembled WGS sequence"/>
</dbReference>
<keyword evidence="5" id="KW-1185">Reference proteome</keyword>
<evidence type="ECO:0000313" key="5">
    <source>
        <dbReference type="Proteomes" id="UP000028924"/>
    </source>
</evidence>
<gene>
    <name evidence="4" type="ORF">APUTEX25_000437</name>
    <name evidence="3" type="ORF">F751_6541</name>
    <name evidence="2" type="ORF">g.3741</name>
</gene>
<dbReference type="InterPro" id="IPR036527">
    <property type="entry name" value="SCP2_sterol-bd_dom_sf"/>
</dbReference>
<evidence type="ECO:0000313" key="3">
    <source>
        <dbReference type="EMBL" id="KFM29022.1"/>
    </source>
</evidence>
<dbReference type="Pfam" id="PF02036">
    <property type="entry name" value="SCP2"/>
    <property type="match status" value="1"/>
</dbReference>
<evidence type="ECO:0000313" key="2">
    <source>
        <dbReference type="EMBL" id="JAT75238.1"/>
    </source>
</evidence>
<dbReference type="Gene3D" id="3.30.1050.10">
    <property type="entry name" value="SCP2 sterol-binding domain"/>
    <property type="match status" value="1"/>
</dbReference>
<reference evidence="6" key="3">
    <citation type="journal article" date="2018" name="Algal Res.">
        <title>Characterization of plant carbon substrate utilization by Auxenochlorella protothecoides.</title>
        <authorList>
            <person name="Vogler B.W."/>
            <person name="Starkenburg S.R."/>
            <person name="Sudasinghe N."/>
            <person name="Schambach J.Y."/>
            <person name="Rollin J.A."/>
            <person name="Pattathil S."/>
            <person name="Barry A.N."/>
        </authorList>
    </citation>
    <scope>NUCLEOTIDE SEQUENCE [LARGE SCALE GENOMIC DNA]</scope>
    <source>
        <strain evidence="6">UTEX 25</strain>
    </source>
</reference>
<name>A0A087STG8_AUXPR</name>
<protein>
    <submittedName>
        <fullName evidence="3">Hydroxysteroid dehydrogenase-like protein 2</fullName>
    </submittedName>
</protein>
<sequence length="120" mass="12885">MAPQKASELLEGLGKRLESEEELRKSLCASIKSVVVFVIDKEEWTLDLRPGQGSLSKGSPAEKADLTLTINGANFVQLVNGKLGAQQAFFMRKLKISGSMGLAMKLQPILDAAAEPSAKL</sequence>
<dbReference type="EMBL" id="KL662185">
    <property type="protein sequence ID" value="KFM29022.1"/>
    <property type="molecule type" value="Genomic_DNA"/>
</dbReference>
<proteinExistence type="predicted"/>
<dbReference type="EMBL" id="QOKY01000172">
    <property type="protein sequence ID" value="RMZ54920.1"/>
    <property type="molecule type" value="Genomic_DNA"/>
</dbReference>
<dbReference type="RefSeq" id="XP_011402071.1">
    <property type="nucleotide sequence ID" value="XM_011403769.1"/>
</dbReference>
<reference evidence="4" key="5">
    <citation type="submission" date="2018-11" db="EMBL/GenBank/DDBJ databases">
        <title>Characterization of plant carbon substrate utilization by Auxenochlorella protothecoides.</title>
        <authorList>
            <person name="Vogler B.W."/>
            <person name="Starkenburg S.R."/>
            <person name="Sudasinghe N."/>
            <person name="Schambach J.Y."/>
            <person name="Rollin J.A."/>
            <person name="Pattathil S."/>
            <person name="Barry A.N."/>
        </authorList>
    </citation>
    <scope>NUCLEOTIDE SEQUENCE [LARGE SCALE GENOMIC DNA]</scope>
    <source>
        <strain evidence="4">UTEX 25</strain>
    </source>
</reference>
<evidence type="ECO:0000259" key="1">
    <source>
        <dbReference type="Pfam" id="PF02036"/>
    </source>
</evidence>
<dbReference type="Proteomes" id="UP000279271">
    <property type="component" value="Unassembled WGS sequence"/>
</dbReference>
<dbReference type="eggNOG" id="KOG4170">
    <property type="taxonomic scope" value="Eukaryota"/>
</dbReference>
<dbReference type="KEGG" id="apro:F751_6541"/>
<dbReference type="AlphaFoldDB" id="A0A087STG8"/>
<accession>A0A087STG8</accession>
<reference evidence="3 5" key="1">
    <citation type="journal article" date="2014" name="BMC Genomics">
        <title>Oil accumulation mechanisms of the oleaginous microalga Chlorella protothecoides revealed through its genome, transcriptomes, and proteomes.</title>
        <authorList>
            <person name="Gao C."/>
            <person name="Wang Y."/>
            <person name="Shen Y."/>
            <person name="Yan D."/>
            <person name="He X."/>
            <person name="Dai J."/>
            <person name="Wu Q."/>
        </authorList>
    </citation>
    <scope>NUCLEOTIDE SEQUENCE [LARGE SCALE GENOMIC DNA]</scope>
    <source>
        <strain evidence="3 5">0710</strain>
    </source>
</reference>
<dbReference type="EMBL" id="GDKF01003384">
    <property type="protein sequence ID" value="JAT75238.1"/>
    <property type="molecule type" value="Transcribed_RNA"/>
</dbReference>